<sequence length="108" mass="11792">MIRFLPVSHVVQLSHGGTNQCPAVTPEFMKTAHGCQTRPPAQAALAEFTESSSLPRSYTHLILESEFQGPGFEGEMPYVTTDYSFDLTGAGKLRVFKGLTRPSHLGPK</sequence>
<protein>
    <submittedName>
        <fullName evidence="1">Uncharacterized protein</fullName>
    </submittedName>
</protein>
<dbReference type="EMBL" id="SRLO01000820">
    <property type="protein sequence ID" value="TNN45860.1"/>
    <property type="molecule type" value="Genomic_DNA"/>
</dbReference>
<keyword evidence="2" id="KW-1185">Reference proteome</keyword>
<dbReference type="Proteomes" id="UP000314294">
    <property type="component" value="Unassembled WGS sequence"/>
</dbReference>
<organism evidence="1 2">
    <name type="scientific">Liparis tanakae</name>
    <name type="common">Tanaka's snailfish</name>
    <dbReference type="NCBI Taxonomy" id="230148"/>
    <lineage>
        <taxon>Eukaryota</taxon>
        <taxon>Metazoa</taxon>
        <taxon>Chordata</taxon>
        <taxon>Craniata</taxon>
        <taxon>Vertebrata</taxon>
        <taxon>Euteleostomi</taxon>
        <taxon>Actinopterygii</taxon>
        <taxon>Neopterygii</taxon>
        <taxon>Teleostei</taxon>
        <taxon>Neoteleostei</taxon>
        <taxon>Acanthomorphata</taxon>
        <taxon>Eupercaria</taxon>
        <taxon>Perciformes</taxon>
        <taxon>Cottioidei</taxon>
        <taxon>Cottales</taxon>
        <taxon>Liparidae</taxon>
        <taxon>Liparis</taxon>
    </lineage>
</organism>
<comment type="caution">
    <text evidence="1">The sequence shown here is derived from an EMBL/GenBank/DDBJ whole genome shotgun (WGS) entry which is preliminary data.</text>
</comment>
<accession>A0A4Z2FY98</accession>
<evidence type="ECO:0000313" key="1">
    <source>
        <dbReference type="EMBL" id="TNN45860.1"/>
    </source>
</evidence>
<proteinExistence type="predicted"/>
<reference evidence="1 2" key="1">
    <citation type="submission" date="2019-03" db="EMBL/GenBank/DDBJ databases">
        <title>First draft genome of Liparis tanakae, snailfish: a comprehensive survey of snailfish specific genes.</title>
        <authorList>
            <person name="Kim W."/>
            <person name="Song I."/>
            <person name="Jeong J.-H."/>
            <person name="Kim D."/>
            <person name="Kim S."/>
            <person name="Ryu S."/>
            <person name="Song J.Y."/>
            <person name="Lee S.K."/>
        </authorList>
    </citation>
    <scope>NUCLEOTIDE SEQUENCE [LARGE SCALE GENOMIC DNA]</scope>
    <source>
        <tissue evidence="1">Muscle</tissue>
    </source>
</reference>
<name>A0A4Z2FY98_9TELE</name>
<gene>
    <name evidence="1" type="ORF">EYF80_043948</name>
</gene>
<dbReference type="AlphaFoldDB" id="A0A4Z2FY98"/>
<evidence type="ECO:0000313" key="2">
    <source>
        <dbReference type="Proteomes" id="UP000314294"/>
    </source>
</evidence>
<dbReference type="OrthoDB" id="2405412at2759"/>